<sequence>MRILHIAHRLPPEPGGKERYVGRLVREQLRRGHEVVVAHRRGDPLPGTEPLRPARTWPARVVSLRSDEAGFAVECAGALPAAGPLDVVHLHGDHREALTLGPAARRLGVPLVLHVHGALAMRHRLVMPRAFRHVAGFAVVGARPRADLLAAGVTGRLIRVVPSGVDLGRLRRFRSGPRERGLVVSVGSLVPVKNHELTIEAFGRVRAARPDARLVIAGDGPERDRLRRLAATCPGVELAGHLSGDEVCALVSRAEVFVQSSRRLPGVGEGIPLAALEALALGTAVLASSDASLDPVVPPDCYRTFRSGSAAGLAAGLRDLLDRDGLPPQATEKGMRAVEDLDWPLVAARVERLYERVVHRTPAPAGP</sequence>
<dbReference type="PANTHER" id="PTHR45947">
    <property type="entry name" value="SULFOQUINOVOSYL TRANSFERASE SQD2"/>
    <property type="match status" value="1"/>
</dbReference>
<dbReference type="PANTHER" id="PTHR45947:SF3">
    <property type="entry name" value="SULFOQUINOVOSYL TRANSFERASE SQD2"/>
    <property type="match status" value="1"/>
</dbReference>
<feature type="domain" description="Glycosyltransferase subfamily 4-like N-terminal" evidence="4">
    <location>
        <begin position="14"/>
        <end position="169"/>
    </location>
</feature>
<dbReference type="CDD" id="cd03801">
    <property type="entry name" value="GT4_PimA-like"/>
    <property type="match status" value="1"/>
</dbReference>
<comment type="caution">
    <text evidence="5">The sequence shown here is derived from an EMBL/GenBank/DDBJ whole genome shotgun (WGS) entry which is preliminary data.</text>
</comment>
<dbReference type="Pfam" id="PF13439">
    <property type="entry name" value="Glyco_transf_4"/>
    <property type="match status" value="1"/>
</dbReference>
<keyword evidence="6" id="KW-1185">Reference proteome</keyword>
<evidence type="ECO:0000259" key="3">
    <source>
        <dbReference type="Pfam" id="PF00534"/>
    </source>
</evidence>
<dbReference type="AlphaFoldDB" id="A0A5J5K2R8"/>
<evidence type="ECO:0000313" key="5">
    <source>
        <dbReference type="EMBL" id="KAA9377519.1"/>
    </source>
</evidence>
<dbReference type="Proteomes" id="UP000327011">
    <property type="component" value="Unassembled WGS sequence"/>
</dbReference>
<dbReference type="GO" id="GO:1901137">
    <property type="term" value="P:carbohydrate derivative biosynthetic process"/>
    <property type="evidence" value="ECO:0007669"/>
    <property type="project" value="UniProtKB-ARBA"/>
</dbReference>
<proteinExistence type="predicted"/>
<evidence type="ECO:0000256" key="2">
    <source>
        <dbReference type="ARBA" id="ARBA00022679"/>
    </source>
</evidence>
<reference evidence="5 6" key="1">
    <citation type="submission" date="2019-09" db="EMBL/GenBank/DDBJ databases">
        <title>Screening of Novel Bioactive Compounds from Soil-Associated.</title>
        <authorList>
            <person name="Gong X."/>
        </authorList>
    </citation>
    <scope>NUCLEOTIDE SEQUENCE [LARGE SCALE GENOMIC DNA]</scope>
    <source>
        <strain evidence="5 6">Gxj-6</strain>
    </source>
</reference>
<gene>
    <name evidence="5" type="ORF">F5972_17945</name>
</gene>
<name>A0A5J5K2R8_9ACTN</name>
<dbReference type="Gene3D" id="3.40.50.2000">
    <property type="entry name" value="Glycogen Phosphorylase B"/>
    <property type="match status" value="2"/>
</dbReference>
<organism evidence="5 6">
    <name type="scientific">Microbispora cellulosiformans</name>
    <dbReference type="NCBI Taxonomy" id="2614688"/>
    <lineage>
        <taxon>Bacteria</taxon>
        <taxon>Bacillati</taxon>
        <taxon>Actinomycetota</taxon>
        <taxon>Actinomycetes</taxon>
        <taxon>Streptosporangiales</taxon>
        <taxon>Streptosporangiaceae</taxon>
        <taxon>Microbispora</taxon>
    </lineage>
</organism>
<dbReference type="InterPro" id="IPR028098">
    <property type="entry name" value="Glyco_trans_4-like_N"/>
</dbReference>
<evidence type="ECO:0000313" key="6">
    <source>
        <dbReference type="Proteomes" id="UP000327011"/>
    </source>
</evidence>
<evidence type="ECO:0000256" key="1">
    <source>
        <dbReference type="ARBA" id="ARBA00022676"/>
    </source>
</evidence>
<keyword evidence="1" id="KW-0328">Glycosyltransferase</keyword>
<dbReference type="GO" id="GO:0016757">
    <property type="term" value="F:glycosyltransferase activity"/>
    <property type="evidence" value="ECO:0007669"/>
    <property type="project" value="UniProtKB-KW"/>
</dbReference>
<dbReference type="InterPro" id="IPR001296">
    <property type="entry name" value="Glyco_trans_1"/>
</dbReference>
<dbReference type="RefSeq" id="WP_150934712.1">
    <property type="nucleotide sequence ID" value="NZ_VYTZ01000006.1"/>
</dbReference>
<feature type="domain" description="Glycosyl transferase family 1" evidence="3">
    <location>
        <begin position="178"/>
        <end position="326"/>
    </location>
</feature>
<keyword evidence="2 5" id="KW-0808">Transferase</keyword>
<protein>
    <submittedName>
        <fullName evidence="5">Glycosyltransferase family 4 protein</fullName>
    </submittedName>
</protein>
<dbReference type="EMBL" id="VYTZ01000006">
    <property type="protein sequence ID" value="KAA9377519.1"/>
    <property type="molecule type" value="Genomic_DNA"/>
</dbReference>
<dbReference type="SUPFAM" id="SSF53756">
    <property type="entry name" value="UDP-Glycosyltransferase/glycogen phosphorylase"/>
    <property type="match status" value="1"/>
</dbReference>
<dbReference type="Pfam" id="PF00534">
    <property type="entry name" value="Glycos_transf_1"/>
    <property type="match status" value="1"/>
</dbReference>
<evidence type="ECO:0000259" key="4">
    <source>
        <dbReference type="Pfam" id="PF13439"/>
    </source>
</evidence>
<dbReference type="InterPro" id="IPR050194">
    <property type="entry name" value="Glycosyltransferase_grp1"/>
</dbReference>
<accession>A0A5J5K2R8</accession>